<accession>A0A4Q5E2W2</accession>
<protein>
    <submittedName>
        <fullName evidence="1">Uncharacterized protein</fullName>
    </submittedName>
</protein>
<dbReference type="RefSeq" id="WP_130081578.1">
    <property type="nucleotide sequence ID" value="NZ_CAKOCG010000025.1"/>
</dbReference>
<dbReference type="Proteomes" id="UP000431575">
    <property type="component" value="Unassembled WGS sequence"/>
</dbReference>
<sequence length="327" mass="37994">MNYLIDKILRGTHRLYVDHYGQYLKPLDRISDPDEASDIIYQQLESDAPCMIARYGSVEILCVNNYLGIKKYEHNIWKYITDKSPQFWWNNVGIQNMQNNAGFFPLTEQNLERFGELMIEDSKQVDILGSWRLEERRLVDANTVKAVQLLLLEPFHTKTPWTRALKEKKVLVVHPFAKTIQQQYKQRRTLLFKNPDILPKFQLGTFQAVQSIGGQSFFNTWFDALQYMKDEIDKQDYDIALIGCGAYGFPLAAHIKRSGKKAIHLGGALQLLFGIKGKRWTNPTYGMKSLPFITENYYNNLMNEFWTSPAKTEKPLNANNVEGACYW</sequence>
<dbReference type="AlphaFoldDB" id="A0A4Q5E2W2"/>
<comment type="caution">
    <text evidence="1">The sequence shown here is derived from an EMBL/GenBank/DDBJ whole genome shotgun (WGS) entry which is preliminary data.</text>
</comment>
<organism evidence="1 2">
    <name type="scientific">Bacteroides uniformis</name>
    <dbReference type="NCBI Taxonomy" id="820"/>
    <lineage>
        <taxon>Bacteria</taxon>
        <taxon>Pseudomonadati</taxon>
        <taxon>Bacteroidota</taxon>
        <taxon>Bacteroidia</taxon>
        <taxon>Bacteroidales</taxon>
        <taxon>Bacteroidaceae</taxon>
        <taxon>Bacteroides</taxon>
    </lineage>
</organism>
<evidence type="ECO:0000313" key="2">
    <source>
        <dbReference type="Proteomes" id="UP000431575"/>
    </source>
</evidence>
<evidence type="ECO:0000313" key="1">
    <source>
        <dbReference type="EMBL" id="KAB4238637.1"/>
    </source>
</evidence>
<dbReference type="EMBL" id="WCTM01000013">
    <property type="protein sequence ID" value="KAB4238637.1"/>
    <property type="molecule type" value="Genomic_DNA"/>
</dbReference>
<proteinExistence type="predicted"/>
<name>A0A4Q5E2W2_BACUN</name>
<reference evidence="1 2" key="1">
    <citation type="journal article" date="2019" name="Nat. Med.">
        <title>A library of human gut bacterial isolates paired with longitudinal multiomics data enables mechanistic microbiome research.</title>
        <authorList>
            <person name="Poyet M."/>
            <person name="Groussin M."/>
            <person name="Gibbons S.M."/>
            <person name="Avila-Pacheco J."/>
            <person name="Jiang X."/>
            <person name="Kearney S.M."/>
            <person name="Perrotta A.R."/>
            <person name="Berdy B."/>
            <person name="Zhao S."/>
            <person name="Lieberman T.D."/>
            <person name="Swanson P.K."/>
            <person name="Smith M."/>
            <person name="Roesemann S."/>
            <person name="Alexander J.E."/>
            <person name="Rich S.A."/>
            <person name="Livny J."/>
            <person name="Vlamakis H."/>
            <person name="Clish C."/>
            <person name="Bullock K."/>
            <person name="Deik A."/>
            <person name="Scott J."/>
            <person name="Pierce K.A."/>
            <person name="Xavier R.J."/>
            <person name="Alm E.J."/>
        </authorList>
    </citation>
    <scope>NUCLEOTIDE SEQUENCE [LARGE SCALE GENOMIC DNA]</scope>
    <source>
        <strain evidence="1 2">BIOML-A6</strain>
    </source>
</reference>
<gene>
    <name evidence="1" type="ORF">GAP41_18185</name>
</gene>